<dbReference type="Gene3D" id="1.10.357.10">
    <property type="entry name" value="Tetracycline Repressor, domain 2"/>
    <property type="match status" value="1"/>
</dbReference>
<comment type="caution">
    <text evidence="6">The sequence shown here is derived from an EMBL/GenBank/DDBJ whole genome shotgun (WGS) entry which is preliminary data.</text>
</comment>
<evidence type="ECO:0000256" key="1">
    <source>
        <dbReference type="ARBA" id="ARBA00023015"/>
    </source>
</evidence>
<name>A0ABV5QS90_9ACTN</name>
<dbReference type="InterPro" id="IPR050109">
    <property type="entry name" value="HTH-type_TetR-like_transc_reg"/>
</dbReference>
<evidence type="ECO:0000313" key="6">
    <source>
        <dbReference type="EMBL" id="MFB9556397.1"/>
    </source>
</evidence>
<evidence type="ECO:0000313" key="7">
    <source>
        <dbReference type="Proteomes" id="UP001589716"/>
    </source>
</evidence>
<feature type="domain" description="HTH tetR-type" evidence="5">
    <location>
        <begin position="22"/>
        <end position="82"/>
    </location>
</feature>
<sequence length="239" mass="25996">MAERVVPEDRRRRRRPTKQGVVLSERLIVETALRLVAGHGADALSVRRLGAALGADPSAVYRYFRNADDLLLALADEMVGRAQAGWRATGDWRADLREIARRIHAAYLAHPQVAALAAHRTTGRAHETRAVEAILGVLRGAGFPDREAVRIYHALADQALAFAALDAAALALPEPAREHDERVWHAAYGRLPAATHPNVAATYPLLAADMRDSGHPFALELLLDAVGARLASYGRRQAP</sequence>
<evidence type="ECO:0000256" key="4">
    <source>
        <dbReference type="PROSITE-ProRule" id="PRU00335"/>
    </source>
</evidence>
<dbReference type="Proteomes" id="UP001589716">
    <property type="component" value="Unassembled WGS sequence"/>
</dbReference>
<feature type="DNA-binding region" description="H-T-H motif" evidence="4">
    <location>
        <begin position="45"/>
        <end position="64"/>
    </location>
</feature>
<dbReference type="InterPro" id="IPR004111">
    <property type="entry name" value="Repressor_TetR_C"/>
</dbReference>
<dbReference type="SUPFAM" id="SSF46689">
    <property type="entry name" value="Homeodomain-like"/>
    <property type="match status" value="1"/>
</dbReference>
<dbReference type="Gene3D" id="1.10.10.60">
    <property type="entry name" value="Homeodomain-like"/>
    <property type="match status" value="1"/>
</dbReference>
<dbReference type="RefSeq" id="WP_345490894.1">
    <property type="nucleotide sequence ID" value="NZ_BAAAWU010000001.1"/>
</dbReference>
<evidence type="ECO:0000259" key="5">
    <source>
        <dbReference type="PROSITE" id="PS50977"/>
    </source>
</evidence>
<dbReference type="Pfam" id="PF00440">
    <property type="entry name" value="TetR_N"/>
    <property type="match status" value="1"/>
</dbReference>
<dbReference type="PANTHER" id="PTHR30055">
    <property type="entry name" value="HTH-TYPE TRANSCRIPTIONAL REGULATOR RUTR"/>
    <property type="match status" value="1"/>
</dbReference>
<evidence type="ECO:0000256" key="2">
    <source>
        <dbReference type="ARBA" id="ARBA00023125"/>
    </source>
</evidence>
<gene>
    <name evidence="6" type="ORF">ACFFTP_19665</name>
</gene>
<keyword evidence="3" id="KW-0804">Transcription</keyword>
<keyword evidence="7" id="KW-1185">Reference proteome</keyword>
<evidence type="ECO:0000256" key="3">
    <source>
        <dbReference type="ARBA" id="ARBA00023163"/>
    </source>
</evidence>
<keyword evidence="2 4" id="KW-0238">DNA-binding</keyword>
<dbReference type="SUPFAM" id="SSF48498">
    <property type="entry name" value="Tetracyclin repressor-like, C-terminal domain"/>
    <property type="match status" value="1"/>
</dbReference>
<dbReference type="PANTHER" id="PTHR30055:SF151">
    <property type="entry name" value="TRANSCRIPTIONAL REGULATORY PROTEIN"/>
    <property type="match status" value="1"/>
</dbReference>
<organism evidence="6 7">
    <name type="scientific">Streptomyces roseoviridis</name>
    <dbReference type="NCBI Taxonomy" id="67361"/>
    <lineage>
        <taxon>Bacteria</taxon>
        <taxon>Bacillati</taxon>
        <taxon>Actinomycetota</taxon>
        <taxon>Actinomycetes</taxon>
        <taxon>Kitasatosporales</taxon>
        <taxon>Streptomycetaceae</taxon>
        <taxon>Streptomyces</taxon>
    </lineage>
</organism>
<dbReference type="InterPro" id="IPR009057">
    <property type="entry name" value="Homeodomain-like_sf"/>
</dbReference>
<proteinExistence type="predicted"/>
<dbReference type="InterPro" id="IPR001647">
    <property type="entry name" value="HTH_TetR"/>
</dbReference>
<dbReference type="PROSITE" id="PS50977">
    <property type="entry name" value="HTH_TETR_2"/>
    <property type="match status" value="1"/>
</dbReference>
<keyword evidence="1" id="KW-0805">Transcription regulation</keyword>
<dbReference type="Pfam" id="PF02909">
    <property type="entry name" value="TetR_C_1"/>
    <property type="match status" value="1"/>
</dbReference>
<reference evidence="6 7" key="1">
    <citation type="submission" date="2024-09" db="EMBL/GenBank/DDBJ databases">
        <authorList>
            <person name="Sun Q."/>
            <person name="Mori K."/>
        </authorList>
    </citation>
    <scope>NUCLEOTIDE SEQUENCE [LARGE SCALE GENOMIC DNA]</scope>
    <source>
        <strain evidence="6 7">JCM 4414</strain>
    </source>
</reference>
<protein>
    <submittedName>
        <fullName evidence="6">TetR/AcrR family transcriptional regulator</fullName>
    </submittedName>
</protein>
<dbReference type="InterPro" id="IPR036271">
    <property type="entry name" value="Tet_transcr_reg_TetR-rel_C_sf"/>
</dbReference>
<accession>A0ABV5QS90</accession>
<dbReference type="EMBL" id="JBHMCT010000012">
    <property type="protein sequence ID" value="MFB9556397.1"/>
    <property type="molecule type" value="Genomic_DNA"/>
</dbReference>